<keyword evidence="10" id="KW-1185">Reference proteome</keyword>
<evidence type="ECO:0000256" key="3">
    <source>
        <dbReference type="ARBA" id="ARBA00023136"/>
    </source>
</evidence>
<dbReference type="RefSeq" id="WP_133441700.1">
    <property type="nucleotide sequence ID" value="NZ_CP034726.1"/>
</dbReference>
<evidence type="ECO:0000256" key="7">
    <source>
        <dbReference type="PIRSR" id="PIRSR002854-1"/>
    </source>
</evidence>
<dbReference type="KEGG" id="lji:ELX58_03090"/>
<proteinExistence type="inferred from homology"/>
<keyword evidence="4" id="KW-0564">Palmitate</keyword>
<evidence type="ECO:0000256" key="1">
    <source>
        <dbReference type="ARBA" id="ARBA00004635"/>
    </source>
</evidence>
<dbReference type="PANTHER" id="PTHR30429">
    <property type="entry name" value="D-METHIONINE-BINDING LIPOPROTEIN METQ"/>
    <property type="match status" value="1"/>
</dbReference>
<dbReference type="Gene3D" id="3.40.190.10">
    <property type="entry name" value="Periplasmic binding protein-like II"/>
    <property type="match status" value="2"/>
</dbReference>
<reference evidence="10" key="1">
    <citation type="submission" date="2018-12" db="EMBL/GenBank/DDBJ databases">
        <title>A new species of lactobacillus.</title>
        <authorList>
            <person name="Jian Y."/>
            <person name="Xin L."/>
            <person name="Hong Z.J."/>
            <person name="Ming L.Z."/>
            <person name="Hong X.Z."/>
        </authorList>
    </citation>
    <scope>NUCLEOTIDE SEQUENCE [LARGE SCALE GENOMIC DNA]</scope>
    <source>
        <strain evidence="10">HSLZ-75</strain>
    </source>
</reference>
<keyword evidence="3" id="KW-0472">Membrane</keyword>
<evidence type="ECO:0000313" key="9">
    <source>
        <dbReference type="EMBL" id="QBP18143.1"/>
    </source>
</evidence>
<evidence type="ECO:0000256" key="6">
    <source>
        <dbReference type="PIRNR" id="PIRNR002854"/>
    </source>
</evidence>
<evidence type="ECO:0000256" key="2">
    <source>
        <dbReference type="ARBA" id="ARBA00022729"/>
    </source>
</evidence>
<sequence length="285" mass="31134">MKSISYYVKHLISKRWVKFALVAALLISPALVLSGCGNSAAQKNTVKVGIVGDDDSRIWNPIAKRLKKQGIHVKLTKFTDYTQPNAALQSHEDDINAFQTIQFLGAYNKAHHSHIVADGKTIVAPLGIYSKKLSKLSQLKKGGSIAIPNDTSNEARALILLKNAGLIKLKKAAFPTKKDITSNPKNLNIEPVDAAQTPRALKDDSAAVINSGIAFDAGLKVKDALYHEKINSKIKPYVNIIATTKGEKNRKAVKKVVKAYQSKANAKLIKKDFQGSYVPAWNLNL</sequence>
<dbReference type="Pfam" id="PF03180">
    <property type="entry name" value="Lipoprotein_9"/>
    <property type="match status" value="1"/>
</dbReference>
<dbReference type="InterPro" id="IPR004872">
    <property type="entry name" value="Lipoprotein_NlpA"/>
</dbReference>
<feature type="signal peptide" evidence="8">
    <location>
        <begin position="1"/>
        <end position="34"/>
    </location>
</feature>
<dbReference type="AlphaFoldDB" id="A0A4P6ZKQ5"/>
<keyword evidence="5 6" id="KW-0449">Lipoprotein</keyword>
<gene>
    <name evidence="9" type="ORF">ELX58_03090</name>
</gene>
<dbReference type="SUPFAM" id="SSF53850">
    <property type="entry name" value="Periplasmic binding protein-like II"/>
    <property type="match status" value="1"/>
</dbReference>
<feature type="lipid moiety-binding region" description="S-diacylglycerol cysteine" evidence="7">
    <location>
        <position position="36"/>
    </location>
</feature>
<organism evidence="9 10">
    <name type="scientific">Acetilactobacillus jinshanensis</name>
    <dbReference type="NCBI Taxonomy" id="1720083"/>
    <lineage>
        <taxon>Bacteria</taxon>
        <taxon>Bacillati</taxon>
        <taxon>Bacillota</taxon>
        <taxon>Bacilli</taxon>
        <taxon>Lactobacillales</taxon>
        <taxon>Lactobacillaceae</taxon>
        <taxon>Acetilactobacillus</taxon>
    </lineage>
</organism>
<dbReference type="PANTHER" id="PTHR30429:SF3">
    <property type="entry name" value="LIPOPROTEIN"/>
    <property type="match status" value="1"/>
</dbReference>
<dbReference type="OrthoDB" id="9812878at2"/>
<protein>
    <recommendedName>
        <fullName evidence="6">Lipoprotein</fullName>
    </recommendedName>
</protein>
<dbReference type="EMBL" id="CP034726">
    <property type="protein sequence ID" value="QBP18143.1"/>
    <property type="molecule type" value="Genomic_DNA"/>
</dbReference>
<comment type="similarity">
    <text evidence="6">Belongs to the nlpA lipoprotein family.</text>
</comment>
<evidence type="ECO:0000313" key="10">
    <source>
        <dbReference type="Proteomes" id="UP000294321"/>
    </source>
</evidence>
<dbReference type="Proteomes" id="UP000294321">
    <property type="component" value="Chromosome"/>
</dbReference>
<evidence type="ECO:0000256" key="8">
    <source>
        <dbReference type="SAM" id="SignalP"/>
    </source>
</evidence>
<dbReference type="PIRSF" id="PIRSF002854">
    <property type="entry name" value="MetQ"/>
    <property type="match status" value="1"/>
</dbReference>
<accession>A0A4P6ZKQ5</accession>
<comment type="subcellular location">
    <subcellularLocation>
        <location evidence="1">Membrane</location>
        <topology evidence="1">Lipid-anchor</topology>
    </subcellularLocation>
</comment>
<keyword evidence="2 8" id="KW-0732">Signal</keyword>
<feature type="chain" id="PRO_5039386079" description="Lipoprotein" evidence="8">
    <location>
        <begin position="35"/>
        <end position="285"/>
    </location>
</feature>
<name>A0A4P6ZKQ5_9LACO</name>
<evidence type="ECO:0000256" key="4">
    <source>
        <dbReference type="ARBA" id="ARBA00023139"/>
    </source>
</evidence>
<dbReference type="GO" id="GO:0016020">
    <property type="term" value="C:membrane"/>
    <property type="evidence" value="ECO:0007669"/>
    <property type="project" value="UniProtKB-SubCell"/>
</dbReference>
<evidence type="ECO:0000256" key="5">
    <source>
        <dbReference type="ARBA" id="ARBA00023288"/>
    </source>
</evidence>